<protein>
    <submittedName>
        <fullName evidence="2">Uncharacterized protein</fullName>
    </submittedName>
</protein>
<proteinExistence type="predicted"/>
<dbReference type="Proteomes" id="UP000887576">
    <property type="component" value="Unplaced"/>
</dbReference>
<evidence type="ECO:0000313" key="1">
    <source>
        <dbReference type="Proteomes" id="UP000887576"/>
    </source>
</evidence>
<reference evidence="2" key="1">
    <citation type="submission" date="2022-11" db="UniProtKB">
        <authorList>
            <consortium name="WormBaseParasite"/>
        </authorList>
    </citation>
    <scope>IDENTIFICATION</scope>
</reference>
<sequence>MLTGFFQQEACCLRRNEISMGVADSFFIHKQRAFVVDIAKTPILEANQFPNCSIITKECKSQGLEGKMGGRYGIGPLSSSLHPRLWFTVAATTFDAAVLDQKRHDGTPLCILMIYGYQQHVYYIHAEGGDLRVLGNADSEIQLPDVRCEQCVIIALETKLNTKKVCLLH</sequence>
<accession>A0AC34R825</accession>
<dbReference type="WBParaSite" id="JU765_v2.g4476.t1">
    <property type="protein sequence ID" value="JU765_v2.g4476.t1"/>
    <property type="gene ID" value="JU765_v2.g4476"/>
</dbReference>
<organism evidence="1 2">
    <name type="scientific">Panagrolaimus sp. JU765</name>
    <dbReference type="NCBI Taxonomy" id="591449"/>
    <lineage>
        <taxon>Eukaryota</taxon>
        <taxon>Metazoa</taxon>
        <taxon>Ecdysozoa</taxon>
        <taxon>Nematoda</taxon>
        <taxon>Chromadorea</taxon>
        <taxon>Rhabditida</taxon>
        <taxon>Tylenchina</taxon>
        <taxon>Panagrolaimomorpha</taxon>
        <taxon>Panagrolaimoidea</taxon>
        <taxon>Panagrolaimidae</taxon>
        <taxon>Panagrolaimus</taxon>
    </lineage>
</organism>
<evidence type="ECO:0000313" key="2">
    <source>
        <dbReference type="WBParaSite" id="JU765_v2.g4476.t1"/>
    </source>
</evidence>
<name>A0AC34R825_9BILA</name>